<dbReference type="GO" id="GO:0008864">
    <property type="term" value="F:formyltetrahydrofolate deformylase activity"/>
    <property type="evidence" value="ECO:0007669"/>
    <property type="project" value="InterPro"/>
</dbReference>
<evidence type="ECO:0000313" key="5">
    <source>
        <dbReference type="EMBL" id="EMA55456.1"/>
    </source>
</evidence>
<feature type="region of interest" description="Disordered" evidence="3">
    <location>
        <begin position="329"/>
        <end position="365"/>
    </location>
</feature>
<dbReference type="AlphaFoldDB" id="M0NC85"/>
<reference evidence="5 6" key="1">
    <citation type="journal article" date="2014" name="PLoS Genet.">
        <title>Phylogenetically driven sequencing of extremely halophilic archaea reveals strategies for static and dynamic osmo-response.</title>
        <authorList>
            <person name="Becker E.A."/>
            <person name="Seitzer P.M."/>
            <person name="Tritt A."/>
            <person name="Larsen D."/>
            <person name="Krusor M."/>
            <person name="Yao A.I."/>
            <person name="Wu D."/>
            <person name="Madern D."/>
            <person name="Eisen J.A."/>
            <person name="Darling A.E."/>
            <person name="Facciotti M.T."/>
        </authorList>
    </citation>
    <scope>NUCLEOTIDE SEQUENCE [LARGE SCALE GENOMIC DNA]</scope>
    <source>
        <strain evidence="5 6">DSM 8989</strain>
    </source>
</reference>
<dbReference type="EMBL" id="AOME01000013">
    <property type="protein sequence ID" value="EMA55456.1"/>
    <property type="molecule type" value="Genomic_DNA"/>
</dbReference>
<evidence type="ECO:0000313" key="6">
    <source>
        <dbReference type="Proteomes" id="UP000011625"/>
    </source>
</evidence>
<dbReference type="InterPro" id="IPR036477">
    <property type="entry name" value="Formyl_transf_N_sf"/>
</dbReference>
<proteinExistence type="predicted"/>
<dbReference type="Pfam" id="PF13740">
    <property type="entry name" value="ACT_6"/>
    <property type="match status" value="1"/>
</dbReference>
<keyword evidence="6" id="KW-1185">Reference proteome</keyword>
<dbReference type="NCBIfam" id="NF004684">
    <property type="entry name" value="PRK06027.1"/>
    <property type="match status" value="1"/>
</dbReference>
<dbReference type="PANTHER" id="PTHR42706:SF1">
    <property type="entry name" value="FORMYLTETRAHYDROFOLATE DEFORMYLASE 2, MITOCHONDRIAL"/>
    <property type="match status" value="1"/>
</dbReference>
<keyword evidence="2" id="KW-0378">Hydrolase</keyword>
<dbReference type="SUPFAM" id="SSF53328">
    <property type="entry name" value="Formyltransferase"/>
    <property type="match status" value="1"/>
</dbReference>
<dbReference type="InterPro" id="IPR002376">
    <property type="entry name" value="Formyl_transf_N"/>
</dbReference>
<dbReference type="Gene3D" id="3.30.70.260">
    <property type="match status" value="1"/>
</dbReference>
<name>M0NC85_9EURY</name>
<organism evidence="5 6">
    <name type="scientific">Halococcus salifodinae DSM 8989</name>
    <dbReference type="NCBI Taxonomy" id="1227456"/>
    <lineage>
        <taxon>Archaea</taxon>
        <taxon>Methanobacteriati</taxon>
        <taxon>Methanobacteriota</taxon>
        <taxon>Stenosarchaea group</taxon>
        <taxon>Halobacteria</taxon>
        <taxon>Halobacteriales</taxon>
        <taxon>Halococcaceae</taxon>
        <taxon>Halococcus</taxon>
    </lineage>
</organism>
<dbReference type="InterPro" id="IPR004810">
    <property type="entry name" value="PurU"/>
</dbReference>
<dbReference type="PATRIC" id="fig|1227456.3.peg.372"/>
<gene>
    <name evidence="5" type="ORF">C450_01779</name>
</gene>
<dbReference type="PROSITE" id="PS51671">
    <property type="entry name" value="ACT"/>
    <property type="match status" value="1"/>
</dbReference>
<feature type="compositionally biased region" description="Basic and acidic residues" evidence="3">
    <location>
        <begin position="339"/>
        <end position="350"/>
    </location>
</feature>
<dbReference type="Pfam" id="PF00551">
    <property type="entry name" value="Formyl_trans_N"/>
    <property type="match status" value="1"/>
</dbReference>
<dbReference type="Gene3D" id="3.40.50.170">
    <property type="entry name" value="Formyl transferase, N-terminal domain"/>
    <property type="match status" value="1"/>
</dbReference>
<evidence type="ECO:0000256" key="2">
    <source>
        <dbReference type="ARBA" id="ARBA00022801"/>
    </source>
</evidence>
<dbReference type="Proteomes" id="UP000011625">
    <property type="component" value="Unassembled WGS sequence"/>
</dbReference>
<dbReference type="STRING" id="1227456.C450_01779"/>
<dbReference type="InterPro" id="IPR045865">
    <property type="entry name" value="ACT-like_dom_sf"/>
</dbReference>
<comment type="caution">
    <text evidence="5">The sequence shown here is derived from an EMBL/GenBank/DDBJ whole genome shotgun (WGS) entry which is preliminary data.</text>
</comment>
<sequence length="365" mass="40406">MSGGTERSAKTLLHRFGRECCCKRRVFARVRRNDANEHDRHTVVAMNPRLTEITVIGDDDTGLIARITSLLFERGVNIEDLDQAVRQDLFRMTMRVDTSEMDGSKDDLRRALDDLCEELGMDVQVRFPADRETRQVAVLATKESHCLDALFDAWETGDPDAEIGVVVANHDDLAPIAEAHDVPFYDVGDAGGVPDEEWLLDVLADHDVDLVVLARYMRILSPNVVFRYESRIINIHPSLLPAFPGAEPYRQALDAGVRVAGVTAHYVTTDLDQGPIITQRAFNVPDDATVADLERRGQPLEAEALVEAVRLHLEDDLVVGRGRTHLRNGENAALGLPDEIERLNPDRPVDAETPPAGEPAGTSDD</sequence>
<dbReference type="PANTHER" id="PTHR42706">
    <property type="entry name" value="FORMYLTETRAHYDROFOLATE DEFORMYLASE"/>
    <property type="match status" value="1"/>
</dbReference>
<dbReference type="SUPFAM" id="SSF55021">
    <property type="entry name" value="ACT-like"/>
    <property type="match status" value="1"/>
</dbReference>
<dbReference type="PRINTS" id="PR01575">
    <property type="entry name" value="FFH4HYDRLASE"/>
</dbReference>
<dbReference type="GO" id="GO:0006730">
    <property type="term" value="P:one-carbon metabolic process"/>
    <property type="evidence" value="ECO:0007669"/>
    <property type="project" value="UniProtKB-KW"/>
</dbReference>
<dbReference type="InterPro" id="IPR002912">
    <property type="entry name" value="ACT_dom"/>
</dbReference>
<accession>M0NC85</accession>
<protein>
    <submittedName>
        <fullName evidence="5">Formyltetrahydrofolate deformylase</fullName>
    </submittedName>
</protein>
<feature type="domain" description="ACT" evidence="4">
    <location>
        <begin position="52"/>
        <end position="130"/>
    </location>
</feature>
<evidence type="ECO:0000256" key="1">
    <source>
        <dbReference type="ARBA" id="ARBA00022563"/>
    </source>
</evidence>
<keyword evidence="1" id="KW-0554">One-carbon metabolism</keyword>
<evidence type="ECO:0000259" key="4">
    <source>
        <dbReference type="PROSITE" id="PS51671"/>
    </source>
</evidence>
<dbReference type="GO" id="GO:0006189">
    <property type="term" value="P:'de novo' IMP biosynthetic process"/>
    <property type="evidence" value="ECO:0007669"/>
    <property type="project" value="InterPro"/>
</dbReference>
<evidence type="ECO:0000256" key="3">
    <source>
        <dbReference type="SAM" id="MobiDB-lite"/>
    </source>
</evidence>